<accession>A0AAW1LGA6</accession>
<dbReference type="AlphaFoldDB" id="A0AAW1LGA6"/>
<evidence type="ECO:0000313" key="2">
    <source>
        <dbReference type="Proteomes" id="UP001443914"/>
    </source>
</evidence>
<comment type="caution">
    <text evidence="1">The sequence shown here is derived from an EMBL/GenBank/DDBJ whole genome shotgun (WGS) entry which is preliminary data.</text>
</comment>
<dbReference type="Proteomes" id="UP001443914">
    <property type="component" value="Unassembled WGS sequence"/>
</dbReference>
<keyword evidence="2" id="KW-1185">Reference proteome</keyword>
<sequence length="113" mass="13310">MLACDDPETLENLSSYWLPKLRRLEPLEGKMDPPLELSWQMELLPEFDKMDPSLELGGQMELPPEFDNERWPVWKDTTLITQLIHVQEKFGPYRKMADKSPRYGPSHPLDTKR</sequence>
<organism evidence="1 2">
    <name type="scientific">Saponaria officinalis</name>
    <name type="common">Common soapwort</name>
    <name type="synonym">Lychnis saponaria</name>
    <dbReference type="NCBI Taxonomy" id="3572"/>
    <lineage>
        <taxon>Eukaryota</taxon>
        <taxon>Viridiplantae</taxon>
        <taxon>Streptophyta</taxon>
        <taxon>Embryophyta</taxon>
        <taxon>Tracheophyta</taxon>
        <taxon>Spermatophyta</taxon>
        <taxon>Magnoliopsida</taxon>
        <taxon>eudicotyledons</taxon>
        <taxon>Gunneridae</taxon>
        <taxon>Pentapetalae</taxon>
        <taxon>Caryophyllales</taxon>
        <taxon>Caryophyllaceae</taxon>
        <taxon>Caryophylleae</taxon>
        <taxon>Saponaria</taxon>
    </lineage>
</organism>
<name>A0AAW1LGA6_SAPOF</name>
<proteinExistence type="predicted"/>
<reference evidence="1" key="1">
    <citation type="submission" date="2024-03" db="EMBL/GenBank/DDBJ databases">
        <title>WGS assembly of Saponaria officinalis var. Norfolk2.</title>
        <authorList>
            <person name="Jenkins J."/>
            <person name="Shu S."/>
            <person name="Grimwood J."/>
            <person name="Barry K."/>
            <person name="Goodstein D."/>
            <person name="Schmutz J."/>
            <person name="Leebens-Mack J."/>
            <person name="Osbourn A."/>
        </authorList>
    </citation>
    <scope>NUCLEOTIDE SEQUENCE [LARGE SCALE GENOMIC DNA]</scope>
    <source>
        <strain evidence="1">JIC</strain>
    </source>
</reference>
<gene>
    <name evidence="1" type="ORF">RND81_04G006200</name>
</gene>
<dbReference type="EMBL" id="JBDFQZ010000004">
    <property type="protein sequence ID" value="KAK9732547.1"/>
    <property type="molecule type" value="Genomic_DNA"/>
</dbReference>
<evidence type="ECO:0000313" key="1">
    <source>
        <dbReference type="EMBL" id="KAK9732547.1"/>
    </source>
</evidence>
<protein>
    <submittedName>
        <fullName evidence="1">Uncharacterized protein</fullName>
    </submittedName>
</protein>